<evidence type="ECO:0000313" key="3">
    <source>
        <dbReference type="EMBL" id="VFB02204.1"/>
    </source>
</evidence>
<accession>A0A4V6ID88</accession>
<dbReference type="Proteomes" id="UP000290013">
    <property type="component" value="Chromosome"/>
</dbReference>
<dbReference type="AlphaFoldDB" id="A0A4V6ID88"/>
<organism evidence="3 4">
    <name type="scientific">Chryseobacterium taihuense</name>
    <dbReference type="NCBI Taxonomy" id="1141221"/>
    <lineage>
        <taxon>Bacteria</taxon>
        <taxon>Pseudomonadati</taxon>
        <taxon>Bacteroidota</taxon>
        <taxon>Flavobacteriia</taxon>
        <taxon>Flavobacteriales</taxon>
        <taxon>Weeksellaceae</taxon>
        <taxon>Chryseobacterium group</taxon>
        <taxon>Chryseobacterium</taxon>
    </lineage>
</organism>
<protein>
    <submittedName>
        <fullName evidence="3">Uncharacterized protein</fullName>
    </submittedName>
</protein>
<feature type="signal peptide" evidence="2">
    <location>
        <begin position="1"/>
        <end position="23"/>
    </location>
</feature>
<sequence length="209" mass="24959">MMMNFKNNVLFCFFLICSGWINAQNKKADSTEFAHFDCDITQTKQRRNKRFFASTPSLQLRVNNDEFTYTTIQFGKRKNKIYLYLKILADNVCIKKDKNVDVYFKSGEVITLKNEYPLNCEAFFAKQMKKKELQKLKDNEISLIKIYTYKKNYEMYVSEVQNQDIHHYIDCLSAYKVKKSDEVKLKNKDKRSKNNDYQPSTDNYQPKEQ</sequence>
<proteinExistence type="predicted"/>
<name>A0A4V6ID88_9FLAO</name>
<dbReference type="EMBL" id="LR215974">
    <property type="protein sequence ID" value="VFB02204.1"/>
    <property type="molecule type" value="Genomic_DNA"/>
</dbReference>
<dbReference type="KEGG" id="ctai:NCTC12078_00178"/>
<keyword evidence="2" id="KW-0732">Signal</keyword>
<feature type="compositionally biased region" description="Polar residues" evidence="1">
    <location>
        <begin position="195"/>
        <end position="209"/>
    </location>
</feature>
<evidence type="ECO:0000313" key="4">
    <source>
        <dbReference type="Proteomes" id="UP000290013"/>
    </source>
</evidence>
<reference evidence="3 4" key="1">
    <citation type="submission" date="2019-02" db="EMBL/GenBank/DDBJ databases">
        <authorList>
            <consortium name="Pathogen Informatics"/>
        </authorList>
    </citation>
    <scope>NUCLEOTIDE SEQUENCE [LARGE SCALE GENOMIC DNA]</scope>
    <source>
        <strain evidence="3 4">3012STDY6944375</strain>
    </source>
</reference>
<evidence type="ECO:0000256" key="1">
    <source>
        <dbReference type="SAM" id="MobiDB-lite"/>
    </source>
</evidence>
<feature type="chain" id="PRO_5020868505" evidence="2">
    <location>
        <begin position="24"/>
        <end position="209"/>
    </location>
</feature>
<feature type="region of interest" description="Disordered" evidence="1">
    <location>
        <begin position="184"/>
        <end position="209"/>
    </location>
</feature>
<evidence type="ECO:0000256" key="2">
    <source>
        <dbReference type="SAM" id="SignalP"/>
    </source>
</evidence>
<gene>
    <name evidence="3" type="ORF">NCTC12078_00178</name>
</gene>